<dbReference type="OrthoDB" id="271722at2"/>
<dbReference type="KEGG" id="fmr:Fuma_03749"/>
<dbReference type="RefSeq" id="WP_077025483.1">
    <property type="nucleotide sequence ID" value="NZ_CP017641.1"/>
</dbReference>
<proteinExistence type="inferred from homology"/>
<comment type="similarity">
    <text evidence="2">Belongs to the FliR/MopE/SpaR family.</text>
</comment>
<accession>A0A1P8WJ82</accession>
<reference evidence="8 9" key="1">
    <citation type="journal article" date="2016" name="Front. Microbiol.">
        <title>Fuerstia marisgermanicae gen. nov., sp. nov., an Unusual Member of the Phylum Planctomycetes from the German Wadden Sea.</title>
        <authorList>
            <person name="Kohn T."/>
            <person name="Heuer A."/>
            <person name="Jogler M."/>
            <person name="Vollmers J."/>
            <person name="Boedeker C."/>
            <person name="Bunk B."/>
            <person name="Rast P."/>
            <person name="Borchert D."/>
            <person name="Glockner I."/>
            <person name="Freese H.M."/>
            <person name="Klenk H.P."/>
            <person name="Overmann J."/>
            <person name="Kaster A.K."/>
            <person name="Rohde M."/>
            <person name="Wiegand S."/>
            <person name="Jogler C."/>
        </authorList>
    </citation>
    <scope>NUCLEOTIDE SEQUENCE [LARGE SCALE GENOMIC DNA]</scope>
    <source>
        <strain evidence="8 9">NH11</strain>
    </source>
</reference>
<evidence type="ECO:0000256" key="1">
    <source>
        <dbReference type="ARBA" id="ARBA00004651"/>
    </source>
</evidence>
<evidence type="ECO:0000256" key="3">
    <source>
        <dbReference type="ARBA" id="ARBA00022475"/>
    </source>
</evidence>
<protein>
    <submittedName>
        <fullName evidence="8">Flagellar biosynthesis protein FliR</fullName>
    </submittedName>
</protein>
<dbReference type="GO" id="GO:0005886">
    <property type="term" value="C:plasma membrane"/>
    <property type="evidence" value="ECO:0007669"/>
    <property type="project" value="UniProtKB-SubCell"/>
</dbReference>
<keyword evidence="6 7" id="KW-0472">Membrane</keyword>
<dbReference type="AlphaFoldDB" id="A0A1P8WJ82"/>
<keyword evidence="8" id="KW-0282">Flagellum</keyword>
<evidence type="ECO:0000256" key="6">
    <source>
        <dbReference type="ARBA" id="ARBA00023136"/>
    </source>
</evidence>
<keyword evidence="5 7" id="KW-1133">Transmembrane helix</keyword>
<feature type="transmembrane region" description="Helical" evidence="7">
    <location>
        <begin position="133"/>
        <end position="157"/>
    </location>
</feature>
<dbReference type="InterPro" id="IPR002010">
    <property type="entry name" value="T3SS_IM_R"/>
</dbReference>
<sequence length="257" mass="27731">MFESFIIASALVLFRCAAFVAFLPPVAGRSIPNTVKIGLAVALTVVLAPRFAGASAIGLMATVHGKGAWLWLSWLAVRETMLGIALAWLFGLCLVPVRIAGAWIAQEMGLTMAQISSATDNQQSNIISQGFEAIGVLMFFGLNLHHAMFVVLGSSFASRPAAAAWSMPTWDAVMYAITKVEHQGFLIIAPIGILMFVVTMTLLVTMRTAPQFNFMTYGMTLRLAVGLAGMILFFPDVCSAMQHFLNQVNTESWVAHG</sequence>
<evidence type="ECO:0000256" key="7">
    <source>
        <dbReference type="SAM" id="Phobius"/>
    </source>
</evidence>
<evidence type="ECO:0000256" key="4">
    <source>
        <dbReference type="ARBA" id="ARBA00022692"/>
    </source>
</evidence>
<dbReference type="STRING" id="1891926.Fuma_03749"/>
<evidence type="ECO:0000313" key="8">
    <source>
        <dbReference type="EMBL" id="APZ94126.1"/>
    </source>
</evidence>
<evidence type="ECO:0000256" key="5">
    <source>
        <dbReference type="ARBA" id="ARBA00022989"/>
    </source>
</evidence>
<gene>
    <name evidence="8" type="ORF">Fuma_03749</name>
</gene>
<name>A0A1P8WJ82_9PLAN</name>
<dbReference type="PANTHER" id="PTHR30065:SF8">
    <property type="entry name" value="FLAGELLAR BIOSYNTHETIC PROTEIN FLIR"/>
    <property type="match status" value="1"/>
</dbReference>
<dbReference type="PANTHER" id="PTHR30065">
    <property type="entry name" value="FLAGELLAR BIOSYNTHETIC PROTEIN FLIR"/>
    <property type="match status" value="1"/>
</dbReference>
<feature type="transmembrane region" description="Helical" evidence="7">
    <location>
        <begin position="81"/>
        <end position="105"/>
    </location>
</feature>
<feature type="transmembrane region" description="Helical" evidence="7">
    <location>
        <begin position="6"/>
        <end position="27"/>
    </location>
</feature>
<feature type="transmembrane region" description="Helical" evidence="7">
    <location>
        <begin position="39"/>
        <end position="61"/>
    </location>
</feature>
<dbReference type="Pfam" id="PF01311">
    <property type="entry name" value="Bac_export_1"/>
    <property type="match status" value="1"/>
</dbReference>
<comment type="subcellular location">
    <subcellularLocation>
        <location evidence="1">Cell membrane</location>
        <topology evidence="1">Multi-pass membrane protein</topology>
    </subcellularLocation>
</comment>
<feature type="transmembrane region" description="Helical" evidence="7">
    <location>
        <begin position="216"/>
        <end position="234"/>
    </location>
</feature>
<dbReference type="Proteomes" id="UP000187735">
    <property type="component" value="Chromosome"/>
</dbReference>
<keyword evidence="8" id="KW-0969">Cilium</keyword>
<keyword evidence="4 7" id="KW-0812">Transmembrane</keyword>
<organism evidence="8 9">
    <name type="scientific">Fuerstiella marisgermanici</name>
    <dbReference type="NCBI Taxonomy" id="1891926"/>
    <lineage>
        <taxon>Bacteria</taxon>
        <taxon>Pseudomonadati</taxon>
        <taxon>Planctomycetota</taxon>
        <taxon>Planctomycetia</taxon>
        <taxon>Planctomycetales</taxon>
        <taxon>Planctomycetaceae</taxon>
        <taxon>Fuerstiella</taxon>
    </lineage>
</organism>
<keyword evidence="9" id="KW-1185">Reference proteome</keyword>
<dbReference type="EMBL" id="CP017641">
    <property type="protein sequence ID" value="APZ94126.1"/>
    <property type="molecule type" value="Genomic_DNA"/>
</dbReference>
<dbReference type="GO" id="GO:0006605">
    <property type="term" value="P:protein targeting"/>
    <property type="evidence" value="ECO:0007669"/>
    <property type="project" value="InterPro"/>
</dbReference>
<feature type="transmembrane region" description="Helical" evidence="7">
    <location>
        <begin position="184"/>
        <end position="204"/>
    </location>
</feature>
<evidence type="ECO:0000313" key="9">
    <source>
        <dbReference type="Proteomes" id="UP000187735"/>
    </source>
</evidence>
<keyword evidence="8" id="KW-0966">Cell projection</keyword>
<keyword evidence="3" id="KW-1003">Cell membrane</keyword>
<evidence type="ECO:0000256" key="2">
    <source>
        <dbReference type="ARBA" id="ARBA00009772"/>
    </source>
</evidence>